<dbReference type="RefSeq" id="WP_280654023.1">
    <property type="nucleotide sequence ID" value="NZ_JANQDH010000040.1"/>
</dbReference>
<protein>
    <submittedName>
        <fullName evidence="3">Chromosome segregation ATPase</fullName>
    </submittedName>
</protein>
<keyword evidence="2" id="KW-1133">Transmembrane helix</keyword>
<name>A0AA43KB03_9CYAN</name>
<evidence type="ECO:0000313" key="4">
    <source>
        <dbReference type="Proteomes" id="UP001159387"/>
    </source>
</evidence>
<feature type="transmembrane region" description="Helical" evidence="2">
    <location>
        <begin position="83"/>
        <end position="106"/>
    </location>
</feature>
<feature type="region of interest" description="Disordered" evidence="1">
    <location>
        <begin position="1"/>
        <end position="73"/>
    </location>
</feature>
<keyword evidence="4" id="KW-1185">Reference proteome</keyword>
<accession>A0AA43KB03</accession>
<dbReference type="Proteomes" id="UP001159387">
    <property type="component" value="Unassembled WGS sequence"/>
</dbReference>
<comment type="caution">
    <text evidence="3">The sequence shown here is derived from an EMBL/GenBank/DDBJ whole genome shotgun (WGS) entry which is preliminary data.</text>
</comment>
<proteinExistence type="predicted"/>
<evidence type="ECO:0000313" key="3">
    <source>
        <dbReference type="EMBL" id="MDH6060011.1"/>
    </source>
</evidence>
<evidence type="ECO:0000256" key="2">
    <source>
        <dbReference type="SAM" id="Phobius"/>
    </source>
</evidence>
<dbReference type="EMBL" id="JANQDH010000040">
    <property type="protein sequence ID" value="MDH6060011.1"/>
    <property type="molecule type" value="Genomic_DNA"/>
</dbReference>
<reference evidence="3 4" key="1">
    <citation type="journal article" date="2023" name="J. Phycol.">
        <title>Chrysosporum ovalisporum is synonymous with the true-branching cyanobacterium Umezakia natans (Nostocales/Aphanizomenonaceae).</title>
        <authorList>
            <person name="McGregor G.B."/>
            <person name="Sendall B.C."/>
            <person name="Niiyama Y."/>
            <person name="Tuji A."/>
            <person name="Willis A."/>
        </authorList>
    </citation>
    <scope>NUCLEOTIDE SEQUENCE [LARGE SCALE GENOMIC DNA]</scope>
    <source>
        <strain evidence="3 4">ANA360D</strain>
    </source>
</reference>
<dbReference type="AlphaFoldDB" id="A0AA43KB03"/>
<evidence type="ECO:0000256" key="1">
    <source>
        <dbReference type="SAM" id="MobiDB-lite"/>
    </source>
</evidence>
<organism evidence="3 4">
    <name type="scientific">Chrysosporum bergii ANA360D</name>
    <dbReference type="NCBI Taxonomy" id="617107"/>
    <lineage>
        <taxon>Bacteria</taxon>
        <taxon>Bacillati</taxon>
        <taxon>Cyanobacteriota</taxon>
        <taxon>Cyanophyceae</taxon>
        <taxon>Nostocales</taxon>
        <taxon>Nodulariaceae</taxon>
        <taxon>Chrysosporum</taxon>
    </lineage>
</organism>
<keyword evidence="2" id="KW-0812">Transmembrane</keyword>
<gene>
    <name evidence="3" type="ORF">NWP17_06100</name>
</gene>
<keyword evidence="2" id="KW-0472">Membrane</keyword>
<sequence>MTDRDIPKNWTPSRAGEPDDMRRLSGGGQLGDSQPWAVSATGSGSKSVKGKKDHSELPLNHQSEETALPGKRSGQVPGWMKNWVIGGLMLTLIPGSVGFLAMAILLKLPSAPNCPAISRPFVSAAVRLHCAQISASKQNVKDLLQAMDLVSGISDDHPLRGEVNRFLEEWSRDILRLADQSFQRGNLEEAIATARQIPKDLPVYQIVDQQIIKWQSIWNQGEILYKDVEEELKERRWNSAFMLSAKLLRVDNEYWSGLKYDELNNLITSAREDGDKLAKAERLANTRVVSNLLEAIKISESITSQSYIYEKAQEFIPKVGRKMLDLAQASLDERDANTAVDIARRIPDKTGLGAEVEDFIILADAYRSAWIGTVSGLEAAILQAQQVDISRPIYDKAQELIARWHLEIEDVAHLERARSLASQGTIEYLTAAISEVELIAGNNPRGDEARKEINRWRNQVETIQDKPILERAEELALFNDISSLQAAISEARQIPRGRALYSEAQRKISQWTANVERMQDQPYLDEAKILAQSGDLRAAINAAQPIASSGRTLAREARKSIENWRGQIQAEENWSQAQRVANAGTPEALSQAIKIANRVPRSSFLRMDVSIAINQWGQQLLDLARSRSGASLDRAIEIAELIPRNSSVYSNAQQQIQNWRSLLNPEPLELEPTLPVVEQ</sequence>